<reference evidence="10" key="1">
    <citation type="submission" date="2022-09" db="EMBL/GenBank/DDBJ databases">
        <authorList>
            <person name="Li Z.-J."/>
        </authorList>
    </citation>
    <scope>NUCLEOTIDE SEQUENCE</scope>
    <source>
        <strain evidence="10">TGB11</strain>
    </source>
</reference>
<dbReference type="NCBIfam" id="TIGR01449">
    <property type="entry name" value="PGP_bact"/>
    <property type="match status" value="1"/>
</dbReference>
<proteinExistence type="inferred from homology"/>
<keyword evidence="7 10" id="KW-0378">Hydrolase</keyword>
<sequence length="218" mass="23777">MTPSTVLFDLDGTLLDTAPDMGEAANRVLAEFDLPPLTREQIYTHTSFGARGLLTAGFGEQAQYQDPIALRARFLHHYGEAICHGTQLYDGIDTLLDTLDQLHIPWGIVTNKPEGLTHQLLTFFPRLQSAKVIVGADTYEHAKPHPMPLLEAAKSLNCVPQQGLYVGDIENDILAARAANMGAAVAGWGYTGDLTLVHNWEADHIFAKPDQLSAFIGS</sequence>
<dbReference type="PANTHER" id="PTHR43434">
    <property type="entry name" value="PHOSPHOGLYCOLATE PHOSPHATASE"/>
    <property type="match status" value="1"/>
</dbReference>
<dbReference type="InterPro" id="IPR036412">
    <property type="entry name" value="HAD-like_sf"/>
</dbReference>
<evidence type="ECO:0000256" key="2">
    <source>
        <dbReference type="ARBA" id="ARBA00001946"/>
    </source>
</evidence>
<comment type="cofactor">
    <cofactor evidence="2">
        <name>Mg(2+)</name>
        <dbReference type="ChEBI" id="CHEBI:18420"/>
    </cofactor>
</comment>
<dbReference type="GO" id="GO:0005829">
    <property type="term" value="C:cytosol"/>
    <property type="evidence" value="ECO:0007669"/>
    <property type="project" value="TreeGrafter"/>
</dbReference>
<dbReference type="Gene3D" id="3.40.50.1000">
    <property type="entry name" value="HAD superfamily/HAD-like"/>
    <property type="match status" value="1"/>
</dbReference>
<dbReference type="SUPFAM" id="SSF56784">
    <property type="entry name" value="HAD-like"/>
    <property type="match status" value="1"/>
</dbReference>
<evidence type="ECO:0000256" key="7">
    <source>
        <dbReference type="ARBA" id="ARBA00022801"/>
    </source>
</evidence>
<dbReference type="PANTHER" id="PTHR43434:SF23">
    <property type="entry name" value="PHOSPHOGLYCOLATE PHOSPHATASE"/>
    <property type="match status" value="1"/>
</dbReference>
<comment type="catalytic activity">
    <reaction evidence="1">
        <text>2-phosphoglycolate + H2O = glycolate + phosphate</text>
        <dbReference type="Rhea" id="RHEA:14369"/>
        <dbReference type="ChEBI" id="CHEBI:15377"/>
        <dbReference type="ChEBI" id="CHEBI:29805"/>
        <dbReference type="ChEBI" id="CHEBI:43474"/>
        <dbReference type="ChEBI" id="CHEBI:58033"/>
        <dbReference type="EC" id="3.1.3.18"/>
    </reaction>
</comment>
<evidence type="ECO:0000256" key="6">
    <source>
        <dbReference type="ARBA" id="ARBA00022723"/>
    </source>
</evidence>
<accession>A0AA47LS81</accession>
<dbReference type="AlphaFoldDB" id="A0AA47LS81"/>
<evidence type="ECO:0000256" key="1">
    <source>
        <dbReference type="ARBA" id="ARBA00000830"/>
    </source>
</evidence>
<dbReference type="NCBIfam" id="TIGR01549">
    <property type="entry name" value="HAD-SF-IA-v1"/>
    <property type="match status" value="1"/>
</dbReference>
<comment type="similarity">
    <text evidence="4">Belongs to the HAD-like hydrolase superfamily. CbbY/CbbZ/Gph/YieH family.</text>
</comment>
<dbReference type="GO" id="GO:0046872">
    <property type="term" value="F:metal ion binding"/>
    <property type="evidence" value="ECO:0007669"/>
    <property type="project" value="UniProtKB-KW"/>
</dbReference>
<evidence type="ECO:0000313" key="11">
    <source>
        <dbReference type="Proteomes" id="UP001164748"/>
    </source>
</evidence>
<dbReference type="GO" id="GO:0008967">
    <property type="term" value="F:phosphoglycolate phosphatase activity"/>
    <property type="evidence" value="ECO:0007669"/>
    <property type="project" value="UniProtKB-EC"/>
</dbReference>
<evidence type="ECO:0000256" key="3">
    <source>
        <dbReference type="ARBA" id="ARBA00004818"/>
    </source>
</evidence>
<gene>
    <name evidence="10" type="primary">gph</name>
    <name evidence="10" type="ORF">N8M53_04925</name>
</gene>
<dbReference type="GO" id="GO:0006281">
    <property type="term" value="P:DNA repair"/>
    <property type="evidence" value="ECO:0007669"/>
    <property type="project" value="TreeGrafter"/>
</dbReference>
<keyword evidence="6" id="KW-0479">Metal-binding</keyword>
<dbReference type="SFLD" id="SFLDG01129">
    <property type="entry name" value="C1.5:_HAD__Beta-PGM__Phosphata"/>
    <property type="match status" value="1"/>
</dbReference>
<evidence type="ECO:0000256" key="9">
    <source>
        <dbReference type="ARBA" id="ARBA00023277"/>
    </source>
</evidence>
<dbReference type="Proteomes" id="UP001164748">
    <property type="component" value="Chromosome"/>
</dbReference>
<dbReference type="GO" id="GO:0005975">
    <property type="term" value="P:carbohydrate metabolic process"/>
    <property type="evidence" value="ECO:0007669"/>
    <property type="project" value="InterPro"/>
</dbReference>
<dbReference type="InterPro" id="IPR023198">
    <property type="entry name" value="PGP-like_dom2"/>
</dbReference>
<dbReference type="InterPro" id="IPR041492">
    <property type="entry name" value="HAD_2"/>
</dbReference>
<dbReference type="Pfam" id="PF13419">
    <property type="entry name" value="HAD_2"/>
    <property type="match status" value="1"/>
</dbReference>
<keyword evidence="8" id="KW-0460">Magnesium</keyword>
<dbReference type="RefSeq" id="WP_269579690.1">
    <property type="nucleotide sequence ID" value="NZ_CP114588.1"/>
</dbReference>
<evidence type="ECO:0000256" key="5">
    <source>
        <dbReference type="ARBA" id="ARBA00013078"/>
    </source>
</evidence>
<dbReference type="Gene3D" id="1.10.150.240">
    <property type="entry name" value="Putative phosphatase, domain 2"/>
    <property type="match status" value="1"/>
</dbReference>
<evidence type="ECO:0000256" key="4">
    <source>
        <dbReference type="ARBA" id="ARBA00006171"/>
    </source>
</evidence>
<protein>
    <recommendedName>
        <fullName evidence="5">phosphoglycolate phosphatase</fullName>
        <ecNumber evidence="5">3.1.3.18</ecNumber>
    </recommendedName>
</protein>
<keyword evidence="9" id="KW-0119">Carbohydrate metabolism</keyword>
<dbReference type="SFLD" id="SFLDS00003">
    <property type="entry name" value="Haloacid_Dehalogenase"/>
    <property type="match status" value="1"/>
</dbReference>
<comment type="pathway">
    <text evidence="3">Organic acid metabolism; glycolate biosynthesis; glycolate from 2-phosphoglycolate: step 1/1.</text>
</comment>
<dbReference type="InterPro" id="IPR050155">
    <property type="entry name" value="HAD-like_hydrolase_sf"/>
</dbReference>
<dbReference type="EC" id="3.1.3.18" evidence="5"/>
<dbReference type="EMBL" id="CP114588">
    <property type="protein sequence ID" value="WBA09544.1"/>
    <property type="molecule type" value="Genomic_DNA"/>
</dbReference>
<evidence type="ECO:0000256" key="8">
    <source>
        <dbReference type="ARBA" id="ARBA00022842"/>
    </source>
</evidence>
<dbReference type="InterPro" id="IPR037512">
    <property type="entry name" value="PGPase_prok"/>
</dbReference>
<evidence type="ECO:0000313" key="10">
    <source>
        <dbReference type="EMBL" id="WBA09544.1"/>
    </source>
</evidence>
<dbReference type="InterPro" id="IPR006439">
    <property type="entry name" value="HAD-SF_hydro_IA"/>
</dbReference>
<name>A0AA47LS81_9GAMM</name>
<organism evidence="10 11">
    <name type="scientific">Salinivibrio kushneri</name>
    <dbReference type="NCBI Taxonomy" id="1908198"/>
    <lineage>
        <taxon>Bacteria</taxon>
        <taxon>Pseudomonadati</taxon>
        <taxon>Pseudomonadota</taxon>
        <taxon>Gammaproteobacteria</taxon>
        <taxon>Vibrionales</taxon>
        <taxon>Vibrionaceae</taxon>
        <taxon>Salinivibrio</taxon>
    </lineage>
</organism>
<dbReference type="InterPro" id="IPR023214">
    <property type="entry name" value="HAD_sf"/>
</dbReference>